<evidence type="ECO:0008006" key="2">
    <source>
        <dbReference type="Google" id="ProtNLM"/>
    </source>
</evidence>
<reference evidence="1" key="1">
    <citation type="journal article" date="2016" name="Mol. Biol. Evol.">
        <title>Comparative Genomics of Early-Diverging Mushroom-Forming Fungi Provides Insights into the Origins of Lignocellulose Decay Capabilities.</title>
        <authorList>
            <person name="Nagy L.G."/>
            <person name="Riley R."/>
            <person name="Tritt A."/>
            <person name="Adam C."/>
            <person name="Daum C."/>
            <person name="Floudas D."/>
            <person name="Sun H."/>
            <person name="Yadav J.S."/>
            <person name="Pangilinan J."/>
            <person name="Larsson K.H."/>
            <person name="Matsuura K."/>
            <person name="Barry K."/>
            <person name="Labutti K."/>
            <person name="Kuo R."/>
            <person name="Ohm R.A."/>
            <person name="Bhattacharya S.S."/>
            <person name="Shirouzu T."/>
            <person name="Yoshinaga Y."/>
            <person name="Martin F.M."/>
            <person name="Grigoriev I.V."/>
            <person name="Hibbett D.S."/>
        </authorList>
    </citation>
    <scope>NUCLEOTIDE SEQUENCE [LARGE SCALE GENOMIC DNA]</scope>
    <source>
        <strain evidence="1">CBS 109695</strain>
    </source>
</reference>
<proteinExistence type="predicted"/>
<sequence>MADASDHNEFEDHTADLGNEILADGGQENGDGFYDYREEYEWDNRADLALQERQLSRQEVDEALEDELGPERAKEMYELRNHIVSDQDRMNARAFKLRQMSNISRKTFDQRFTFQDHLTIDSLWVIQHRFSMLTEIEPILYDCCINLCLCYVGKYEKDTHCRFCNEPRKCGGMAQQTFSYLPLIPQLQGYFQSKKKIEALSYRSNFIHSPGNICDVFDSDHYQHLLATKVTVDGHQQPYCYFDSPTDIAFSFCSDGYLLFKCRRGGPSATPLILQIHNLSPTTCIHGDKCLSLGIIPGPYAPKDKGSFLTPFDDECAQLAYGVRNVTDGKTNYYVLLAQPSNSGDMEVTWDPASPPMCTHESFETALKLIRAAPTKKHAGELSMHSGINQRAALHHVSSVDLARCYPWDWMHLFLENIVPALVKLWMGKFKGLDAGQENYELEEDVWEIIGQEGVDAMRHIPSSFVRSVPNIYTSRSEYTAEAWGFWIMYLAPILLHNRFPDAKYHTHLCELVDIMETCLLFKTVRPKIDVMRAKIHQWVRDYEDTARIVWRRVQPQSTGCCISPMISYTMDQYGLHGPFIWSANVASASETSARRALPGATLANQLCSRYDLEDELAVVSTRVAGGLSRGEKIFDDYSNYALHPPRQKTHQGDVELRRMIAAYLKEIVLGGNLKTINSQLPDNLPLWGKVHITDGGDSIRSNMAKSKRKSERDMSYVRFELVVHNAHKVLYGRLERIVECHLPDHPAFGIFRGTLRLLAHITPCKTDGKDAAKELTFYDATTAPIITDLAAVKAVIGRARTAKTAQTYHWGIVDRSLDRAQLTFEDGEDESEGDDD</sequence>
<organism evidence="1">
    <name type="scientific">Athelia psychrophila</name>
    <dbReference type="NCBI Taxonomy" id="1759441"/>
    <lineage>
        <taxon>Eukaryota</taxon>
        <taxon>Fungi</taxon>
        <taxon>Dikarya</taxon>
        <taxon>Basidiomycota</taxon>
        <taxon>Agaricomycotina</taxon>
        <taxon>Agaricomycetes</taxon>
        <taxon>Agaricomycetidae</taxon>
        <taxon>Atheliales</taxon>
        <taxon>Atheliaceae</taxon>
        <taxon>Athelia</taxon>
    </lineage>
</organism>
<gene>
    <name evidence="1" type="ORF">FIBSPDRAFT_903954</name>
</gene>
<dbReference type="AlphaFoldDB" id="A0A167VCN6"/>
<accession>A0A167VCN6</accession>
<dbReference type="EMBL" id="KV417882">
    <property type="protein sequence ID" value="KZP04867.1"/>
    <property type="molecule type" value="Genomic_DNA"/>
</dbReference>
<dbReference type="STRING" id="436010.A0A167VCN6"/>
<dbReference type="OrthoDB" id="3242924at2759"/>
<evidence type="ECO:0000313" key="1">
    <source>
        <dbReference type="EMBL" id="KZP04867.1"/>
    </source>
</evidence>
<protein>
    <recommendedName>
        <fullName evidence="2">Transposase domain-containing protein</fullName>
    </recommendedName>
</protein>
<name>A0A167VCN6_9AGAM</name>